<dbReference type="AlphaFoldDB" id="A0A0C9XIE9"/>
<protein>
    <submittedName>
        <fullName evidence="1">Uncharacterized protein</fullName>
    </submittedName>
</protein>
<reference evidence="2" key="2">
    <citation type="submission" date="2015-01" db="EMBL/GenBank/DDBJ databases">
        <title>Evolutionary Origins and Diversification of the Mycorrhizal Mutualists.</title>
        <authorList>
            <consortium name="DOE Joint Genome Institute"/>
            <consortium name="Mycorrhizal Genomics Consortium"/>
            <person name="Kohler A."/>
            <person name="Kuo A."/>
            <person name="Nagy L.G."/>
            <person name="Floudas D."/>
            <person name="Copeland A."/>
            <person name="Barry K.W."/>
            <person name="Cichocki N."/>
            <person name="Veneault-Fourrey C."/>
            <person name="LaButti K."/>
            <person name="Lindquist E.A."/>
            <person name="Lipzen A."/>
            <person name="Lundell T."/>
            <person name="Morin E."/>
            <person name="Murat C."/>
            <person name="Riley R."/>
            <person name="Ohm R."/>
            <person name="Sun H."/>
            <person name="Tunlid A."/>
            <person name="Henrissat B."/>
            <person name="Grigoriev I.V."/>
            <person name="Hibbett D.S."/>
            <person name="Martin F."/>
        </authorList>
    </citation>
    <scope>NUCLEOTIDE SEQUENCE [LARGE SCALE GENOMIC DNA]</scope>
    <source>
        <strain evidence="2">441</strain>
    </source>
</reference>
<reference evidence="1 2" key="1">
    <citation type="submission" date="2014-04" db="EMBL/GenBank/DDBJ databases">
        <authorList>
            <consortium name="DOE Joint Genome Institute"/>
            <person name="Kuo A."/>
            <person name="Kohler A."/>
            <person name="Costa M.D."/>
            <person name="Nagy L.G."/>
            <person name="Floudas D."/>
            <person name="Copeland A."/>
            <person name="Barry K.W."/>
            <person name="Cichocki N."/>
            <person name="Veneault-Fourrey C."/>
            <person name="LaButti K."/>
            <person name="Lindquist E.A."/>
            <person name="Lipzen A."/>
            <person name="Lundell T."/>
            <person name="Morin E."/>
            <person name="Murat C."/>
            <person name="Sun H."/>
            <person name="Tunlid A."/>
            <person name="Henrissat B."/>
            <person name="Grigoriev I.V."/>
            <person name="Hibbett D.S."/>
            <person name="Martin F."/>
            <person name="Nordberg H.P."/>
            <person name="Cantor M.N."/>
            <person name="Hua S.X."/>
        </authorList>
    </citation>
    <scope>NUCLEOTIDE SEQUENCE [LARGE SCALE GENOMIC DNA]</scope>
    <source>
        <strain evidence="1 2">441</strain>
    </source>
</reference>
<name>A0A0C9XIE9_9AGAM</name>
<organism evidence="1 2">
    <name type="scientific">Pisolithus microcarpus 441</name>
    <dbReference type="NCBI Taxonomy" id="765257"/>
    <lineage>
        <taxon>Eukaryota</taxon>
        <taxon>Fungi</taxon>
        <taxon>Dikarya</taxon>
        <taxon>Basidiomycota</taxon>
        <taxon>Agaricomycotina</taxon>
        <taxon>Agaricomycetes</taxon>
        <taxon>Agaricomycetidae</taxon>
        <taxon>Boletales</taxon>
        <taxon>Sclerodermatineae</taxon>
        <taxon>Pisolithaceae</taxon>
        <taxon>Pisolithus</taxon>
    </lineage>
</organism>
<dbReference type="HOGENOM" id="CLU_2427890_0_0_1"/>
<evidence type="ECO:0000313" key="1">
    <source>
        <dbReference type="EMBL" id="KIK12080.1"/>
    </source>
</evidence>
<dbReference type="EMBL" id="KN834118">
    <property type="protein sequence ID" value="KIK12080.1"/>
    <property type="molecule type" value="Genomic_DNA"/>
</dbReference>
<proteinExistence type="predicted"/>
<dbReference type="OrthoDB" id="2693342at2759"/>
<keyword evidence="2" id="KW-1185">Reference proteome</keyword>
<dbReference type="Proteomes" id="UP000054018">
    <property type="component" value="Unassembled WGS sequence"/>
</dbReference>
<evidence type="ECO:0000313" key="2">
    <source>
        <dbReference type="Proteomes" id="UP000054018"/>
    </source>
</evidence>
<sequence>MPSPIPPSQLSANPWPPSLSVGLCQPTLGHHRPTFACVPRPLVLCLRQGKDGMRKILFVRVNDNLYIYSNERFGAALANIQQGTPPPLPIK</sequence>
<accession>A0A0C9XIE9</accession>
<gene>
    <name evidence="1" type="ORF">PISMIDRAFT_18982</name>
</gene>